<keyword evidence="2" id="KW-1185">Reference proteome</keyword>
<dbReference type="AlphaFoldDB" id="A0A1G7EI55"/>
<dbReference type="Pfam" id="PF25209">
    <property type="entry name" value="Phage_capsid_4"/>
    <property type="match status" value="1"/>
</dbReference>
<gene>
    <name evidence="1" type="ORF">SAMN05421544_1165</name>
</gene>
<name>A0A1G7EI55_9FLAO</name>
<evidence type="ECO:0000313" key="1">
    <source>
        <dbReference type="EMBL" id="SDE63321.1"/>
    </source>
</evidence>
<dbReference type="OrthoDB" id="1228719at2"/>
<dbReference type="EMBL" id="FNAS01000016">
    <property type="protein sequence ID" value="SDE63321.1"/>
    <property type="molecule type" value="Genomic_DNA"/>
</dbReference>
<dbReference type="Proteomes" id="UP000198517">
    <property type="component" value="Unassembled WGS sequence"/>
</dbReference>
<sequence>MPKNFPEIWEGRVRQTLEKGANADFLDGVAELDGDVTQMGEKNIIHVPTTQFAPEVLINNNTYPLPVQEYDDDEVVINLDKYQTKPAKLTDDQIQGASYERIDAITKAQTNSIGARKMKKALHSIAPQQDEPTKGNIVLDIADASVGCTYEDLVNLKDKCDAAEWPEEGRRLVLCNKHWNALLKDRKNFGDQLINYKTGEVSPVIAGFEIKKYIASPHYKADKTKKAFGEVAGSGDKPASVAFVLENTAKKTGITKQYFSEAGKDPENQANLLSYRHYFIATPVEDKWRAALI</sequence>
<reference evidence="1 2" key="1">
    <citation type="submission" date="2016-10" db="EMBL/GenBank/DDBJ databases">
        <authorList>
            <person name="de Groot N.N."/>
        </authorList>
    </citation>
    <scope>NUCLEOTIDE SEQUENCE [LARGE SCALE GENOMIC DNA]</scope>
    <source>
        <strain evidence="1 2">DSM 24015</strain>
    </source>
</reference>
<protein>
    <submittedName>
        <fullName evidence="1">Uncharacterized protein</fullName>
    </submittedName>
</protein>
<dbReference type="RefSeq" id="WP_092737412.1">
    <property type="nucleotide sequence ID" value="NZ_FNAS01000016.1"/>
</dbReference>
<dbReference type="STRING" id="1071918.SAMN05421544_1165"/>
<organism evidence="1 2">
    <name type="scientific">Riemerella columbipharyngis</name>
    <dbReference type="NCBI Taxonomy" id="1071918"/>
    <lineage>
        <taxon>Bacteria</taxon>
        <taxon>Pseudomonadati</taxon>
        <taxon>Bacteroidota</taxon>
        <taxon>Flavobacteriia</taxon>
        <taxon>Flavobacteriales</taxon>
        <taxon>Weeksellaceae</taxon>
        <taxon>Riemerella</taxon>
    </lineage>
</organism>
<proteinExistence type="predicted"/>
<accession>A0A1G7EI55</accession>
<evidence type="ECO:0000313" key="2">
    <source>
        <dbReference type="Proteomes" id="UP000198517"/>
    </source>
</evidence>